<dbReference type="PROSITE" id="PS00139">
    <property type="entry name" value="THIOL_PROTEASE_CYS"/>
    <property type="match status" value="1"/>
</dbReference>
<evidence type="ECO:0000256" key="3">
    <source>
        <dbReference type="ARBA" id="ARBA00022729"/>
    </source>
</evidence>
<evidence type="ECO:0000313" key="12">
    <source>
        <dbReference type="Proteomes" id="UP000036987"/>
    </source>
</evidence>
<evidence type="ECO:0000259" key="10">
    <source>
        <dbReference type="SMART" id="SM00848"/>
    </source>
</evidence>
<protein>
    <submittedName>
        <fullName evidence="11">Cysteine proteinase cathepsin F</fullName>
    </submittedName>
</protein>
<comment type="caution">
    <text evidence="11">The sequence shown here is derived from an EMBL/GenBank/DDBJ whole genome shotgun (WGS) entry which is preliminary data.</text>
</comment>
<dbReference type="InterPro" id="IPR025660">
    <property type="entry name" value="Pept_his_AS"/>
</dbReference>
<comment type="similarity">
    <text evidence="1">Belongs to the peptidase C1 family.</text>
</comment>
<dbReference type="SMART" id="SM00645">
    <property type="entry name" value="Pept_C1"/>
    <property type="match status" value="1"/>
</dbReference>
<dbReference type="GO" id="GO:0005615">
    <property type="term" value="C:extracellular space"/>
    <property type="evidence" value="ECO:0000318"/>
    <property type="project" value="GO_Central"/>
</dbReference>
<dbReference type="FunFam" id="3.90.70.10:FF:000057">
    <property type="entry name" value="Cysteine protease RD19A"/>
    <property type="match status" value="1"/>
</dbReference>
<dbReference type="Gene3D" id="3.90.70.10">
    <property type="entry name" value="Cysteine proteinases"/>
    <property type="match status" value="1"/>
</dbReference>
<evidence type="ECO:0000256" key="5">
    <source>
        <dbReference type="ARBA" id="ARBA00022807"/>
    </source>
</evidence>
<dbReference type="GO" id="GO:0005764">
    <property type="term" value="C:lysosome"/>
    <property type="evidence" value="ECO:0000318"/>
    <property type="project" value="GO_Central"/>
</dbReference>
<feature type="domain" description="Peptidase C1A papain C-terminal" evidence="9">
    <location>
        <begin position="122"/>
        <end position="348"/>
    </location>
</feature>
<dbReference type="InterPro" id="IPR025661">
    <property type="entry name" value="Pept_asp_AS"/>
</dbReference>
<sequence length="351" mass="38711">MRFPIVIVILTVFFFSIFFTESKIFQVTDRRATAKQEAAFTAFINKYGKKYSSRKEYSYRLTVFVKNTLKAAQNQILDPTAVHGTTPFSDLTMEEFERSFTGLLTRNNIMNSEESMMETKGLPENFDWREKGAVTGVKTQGVCGSCWAFSTAGALEGANFIATGRLVNLSAQQLVDCDHTCDAVKKNACDNGCNGGLMTNAYKYLMEAGGLEDEESYPYTGSNTGQCKFDKENIAVKVKNFTTIPLDEDQIAAHLINFGPLAVGLNAAFMQTYIGGVSCPLICPRKMVNHGVLMVGYGGKGFSILRFGNRPYWIIKNSWGVSWGEDGYYRLCKGHNTCGISSMVSAVTALA</sequence>
<dbReference type="InterPro" id="IPR039417">
    <property type="entry name" value="Peptidase_C1A_papain-like"/>
</dbReference>
<keyword evidence="8" id="KW-0325">Glycoprotein</keyword>
<organism evidence="11 12">
    <name type="scientific">Zostera marina</name>
    <name type="common">Eelgrass</name>
    <dbReference type="NCBI Taxonomy" id="29655"/>
    <lineage>
        <taxon>Eukaryota</taxon>
        <taxon>Viridiplantae</taxon>
        <taxon>Streptophyta</taxon>
        <taxon>Embryophyta</taxon>
        <taxon>Tracheophyta</taxon>
        <taxon>Spermatophyta</taxon>
        <taxon>Magnoliopsida</taxon>
        <taxon>Liliopsida</taxon>
        <taxon>Zosteraceae</taxon>
        <taxon>Zostera</taxon>
    </lineage>
</organism>
<evidence type="ECO:0000313" key="11">
    <source>
        <dbReference type="EMBL" id="KMZ67894.1"/>
    </source>
</evidence>
<keyword evidence="7" id="KW-1015">Disulfide bond</keyword>
<evidence type="ECO:0000256" key="7">
    <source>
        <dbReference type="ARBA" id="ARBA00023157"/>
    </source>
</evidence>
<dbReference type="OrthoDB" id="10253408at2759"/>
<keyword evidence="6" id="KW-0865">Zymogen</keyword>
<accession>A0A0K9PFY8</accession>
<dbReference type="InterPro" id="IPR000169">
    <property type="entry name" value="Pept_cys_AS"/>
</dbReference>
<gene>
    <name evidence="11" type="ORF">ZOSMA_253G00150</name>
</gene>
<dbReference type="PANTHER" id="PTHR12411">
    <property type="entry name" value="CYSTEINE PROTEASE FAMILY C1-RELATED"/>
    <property type="match status" value="1"/>
</dbReference>
<name>A0A0K9PFY8_ZOSMR</name>
<keyword evidence="2" id="KW-0645">Protease</keyword>
<dbReference type="Proteomes" id="UP000036987">
    <property type="component" value="Unassembled WGS sequence"/>
</dbReference>
<evidence type="ECO:0000256" key="1">
    <source>
        <dbReference type="ARBA" id="ARBA00008455"/>
    </source>
</evidence>
<reference evidence="12" key="1">
    <citation type="journal article" date="2016" name="Nature">
        <title>The genome of the seagrass Zostera marina reveals angiosperm adaptation to the sea.</title>
        <authorList>
            <person name="Olsen J.L."/>
            <person name="Rouze P."/>
            <person name="Verhelst B."/>
            <person name="Lin Y.-C."/>
            <person name="Bayer T."/>
            <person name="Collen J."/>
            <person name="Dattolo E."/>
            <person name="De Paoli E."/>
            <person name="Dittami S."/>
            <person name="Maumus F."/>
            <person name="Michel G."/>
            <person name="Kersting A."/>
            <person name="Lauritano C."/>
            <person name="Lohaus R."/>
            <person name="Toepel M."/>
            <person name="Tonon T."/>
            <person name="Vanneste K."/>
            <person name="Amirebrahimi M."/>
            <person name="Brakel J."/>
            <person name="Bostroem C."/>
            <person name="Chovatia M."/>
            <person name="Grimwood J."/>
            <person name="Jenkins J.W."/>
            <person name="Jueterbock A."/>
            <person name="Mraz A."/>
            <person name="Stam W.T."/>
            <person name="Tice H."/>
            <person name="Bornberg-Bauer E."/>
            <person name="Green P.J."/>
            <person name="Pearson G.A."/>
            <person name="Procaccini G."/>
            <person name="Duarte C.M."/>
            <person name="Schmutz J."/>
            <person name="Reusch T.B.H."/>
            <person name="Van de Peer Y."/>
        </authorList>
    </citation>
    <scope>NUCLEOTIDE SEQUENCE [LARGE SCALE GENOMIC DNA]</scope>
    <source>
        <strain evidence="12">cv. Finnish</strain>
    </source>
</reference>
<dbReference type="STRING" id="29655.A0A0K9PFY8"/>
<dbReference type="InterPro" id="IPR038765">
    <property type="entry name" value="Papain-like_cys_pep_sf"/>
</dbReference>
<keyword evidence="3" id="KW-0732">Signal</keyword>
<evidence type="ECO:0000259" key="9">
    <source>
        <dbReference type="SMART" id="SM00645"/>
    </source>
</evidence>
<proteinExistence type="inferred from homology"/>
<keyword evidence="12" id="KW-1185">Reference proteome</keyword>
<dbReference type="OMA" id="RSATPFW"/>
<dbReference type="InterPro" id="IPR013128">
    <property type="entry name" value="Peptidase_C1A"/>
</dbReference>
<dbReference type="SUPFAM" id="SSF54001">
    <property type="entry name" value="Cysteine proteinases"/>
    <property type="match status" value="1"/>
</dbReference>
<dbReference type="GO" id="GO:0051603">
    <property type="term" value="P:proteolysis involved in protein catabolic process"/>
    <property type="evidence" value="ECO:0000318"/>
    <property type="project" value="GO_Central"/>
</dbReference>
<evidence type="ECO:0000256" key="2">
    <source>
        <dbReference type="ARBA" id="ARBA00022670"/>
    </source>
</evidence>
<evidence type="ECO:0000256" key="6">
    <source>
        <dbReference type="ARBA" id="ARBA00023145"/>
    </source>
</evidence>
<dbReference type="PRINTS" id="PR00705">
    <property type="entry name" value="PAPAIN"/>
</dbReference>
<dbReference type="AlphaFoldDB" id="A0A0K9PFY8"/>
<keyword evidence="4" id="KW-0378">Hydrolase</keyword>
<dbReference type="PROSITE" id="PS00640">
    <property type="entry name" value="THIOL_PROTEASE_ASN"/>
    <property type="match status" value="1"/>
</dbReference>
<dbReference type="GO" id="GO:0004197">
    <property type="term" value="F:cysteine-type endopeptidase activity"/>
    <property type="evidence" value="ECO:0000318"/>
    <property type="project" value="GO_Central"/>
</dbReference>
<dbReference type="PROSITE" id="PS00639">
    <property type="entry name" value="THIOL_PROTEASE_HIS"/>
    <property type="match status" value="1"/>
</dbReference>
<dbReference type="InterPro" id="IPR000668">
    <property type="entry name" value="Peptidase_C1A_C"/>
</dbReference>
<dbReference type="Pfam" id="PF00112">
    <property type="entry name" value="Peptidase_C1"/>
    <property type="match status" value="1"/>
</dbReference>
<dbReference type="SMART" id="SM00848">
    <property type="entry name" value="Inhibitor_I29"/>
    <property type="match status" value="1"/>
</dbReference>
<feature type="domain" description="Cathepsin propeptide inhibitor" evidence="10">
    <location>
        <begin position="40"/>
        <end position="96"/>
    </location>
</feature>
<keyword evidence="5" id="KW-0788">Thiol protease</keyword>
<evidence type="ECO:0000256" key="4">
    <source>
        <dbReference type="ARBA" id="ARBA00022801"/>
    </source>
</evidence>
<dbReference type="CDD" id="cd02248">
    <property type="entry name" value="Peptidase_C1A"/>
    <property type="match status" value="1"/>
</dbReference>
<dbReference type="Pfam" id="PF08246">
    <property type="entry name" value="Inhibitor_I29"/>
    <property type="match status" value="1"/>
</dbReference>
<dbReference type="InterPro" id="IPR013201">
    <property type="entry name" value="Prot_inhib_I29"/>
</dbReference>
<evidence type="ECO:0000256" key="8">
    <source>
        <dbReference type="ARBA" id="ARBA00023180"/>
    </source>
</evidence>
<dbReference type="EMBL" id="LFYR01000876">
    <property type="protein sequence ID" value="KMZ67894.1"/>
    <property type="molecule type" value="Genomic_DNA"/>
</dbReference>